<evidence type="ECO:0000256" key="1">
    <source>
        <dbReference type="SAM" id="Phobius"/>
    </source>
</evidence>
<keyword evidence="3" id="KW-1185">Reference proteome</keyword>
<dbReference type="RefSeq" id="WP_041086881.1">
    <property type="nucleotide sequence ID" value="NZ_JXRP01000009.1"/>
</dbReference>
<dbReference type="PATRIC" id="fig|889306.3.peg.1111"/>
<gene>
    <name evidence="2" type="ORF">KP78_11030</name>
</gene>
<dbReference type="EMBL" id="JXRP01000009">
    <property type="protein sequence ID" value="KIL49635.1"/>
    <property type="molecule type" value="Genomic_DNA"/>
</dbReference>
<dbReference type="AlphaFoldDB" id="A0A0C2RHI9"/>
<evidence type="ECO:0000313" key="3">
    <source>
        <dbReference type="Proteomes" id="UP000031938"/>
    </source>
</evidence>
<feature type="transmembrane region" description="Helical" evidence="1">
    <location>
        <begin position="20"/>
        <end position="41"/>
    </location>
</feature>
<accession>A0A0C2RHI9</accession>
<keyword evidence="1" id="KW-0472">Membrane</keyword>
<reference evidence="2 3" key="1">
    <citation type="submission" date="2015-01" db="EMBL/GenBank/DDBJ databases">
        <title>Genome sequencing of Jeotgalibacillus soli.</title>
        <authorList>
            <person name="Goh K.M."/>
            <person name="Chan K.-G."/>
            <person name="Yaakop A.S."/>
            <person name="Ee R."/>
            <person name="Gan H.M."/>
            <person name="Chan C.S."/>
        </authorList>
    </citation>
    <scope>NUCLEOTIDE SEQUENCE [LARGE SCALE GENOMIC DNA]</scope>
    <source>
        <strain evidence="2 3">P9</strain>
    </source>
</reference>
<keyword evidence="1" id="KW-0812">Transmembrane</keyword>
<name>A0A0C2RHI9_9BACL</name>
<dbReference type="Proteomes" id="UP000031938">
    <property type="component" value="Unassembled WGS sequence"/>
</dbReference>
<comment type="caution">
    <text evidence="2">The sequence shown here is derived from an EMBL/GenBank/DDBJ whole genome shotgun (WGS) entry which is preliminary data.</text>
</comment>
<keyword evidence="1" id="KW-1133">Transmembrane helix</keyword>
<sequence>MVETFVDYALGPHGRYLSELYLQYQFPINTAVVGFVIYKIFSGKRKKTASANIGSAEFNSK</sequence>
<dbReference type="OrthoDB" id="2914066at2"/>
<dbReference type="STRING" id="889306.KP78_11030"/>
<protein>
    <submittedName>
        <fullName evidence="2">Uncharacterized protein</fullName>
    </submittedName>
</protein>
<organism evidence="2 3">
    <name type="scientific">Jeotgalibacillus soli</name>
    <dbReference type="NCBI Taxonomy" id="889306"/>
    <lineage>
        <taxon>Bacteria</taxon>
        <taxon>Bacillati</taxon>
        <taxon>Bacillota</taxon>
        <taxon>Bacilli</taxon>
        <taxon>Bacillales</taxon>
        <taxon>Caryophanaceae</taxon>
        <taxon>Jeotgalibacillus</taxon>
    </lineage>
</organism>
<evidence type="ECO:0000313" key="2">
    <source>
        <dbReference type="EMBL" id="KIL49635.1"/>
    </source>
</evidence>
<proteinExistence type="predicted"/>